<feature type="domain" description="RNA-binding S4" evidence="6">
    <location>
        <begin position="1"/>
        <end position="61"/>
    </location>
</feature>
<dbReference type="GO" id="GO:0000049">
    <property type="term" value="F:tRNA binding"/>
    <property type="evidence" value="ECO:0007669"/>
    <property type="project" value="UniProtKB-UniRule"/>
</dbReference>
<dbReference type="InterPro" id="IPR025490">
    <property type="entry name" value="RqcP"/>
</dbReference>
<dbReference type="EMBL" id="LSRS01000002">
    <property type="protein sequence ID" value="KAF1085825.1"/>
    <property type="molecule type" value="Genomic_DNA"/>
</dbReference>
<dbReference type="AlphaFoldDB" id="A0A9D3AWS3"/>
<proteinExistence type="inferred from homology"/>
<accession>A0A9D3AWS3</accession>
<dbReference type="HAMAP" id="MF_00871">
    <property type="entry name" value="RqcP"/>
    <property type="match status" value="1"/>
</dbReference>
<dbReference type="InterPro" id="IPR036986">
    <property type="entry name" value="S4_RNA-bd_sf"/>
</dbReference>
<gene>
    <name evidence="5" type="primary">rqcP</name>
    <name evidence="7" type="ORF">SPSYN_00554</name>
</gene>
<dbReference type="SMART" id="SM00363">
    <property type="entry name" value="S4"/>
    <property type="match status" value="1"/>
</dbReference>
<evidence type="ECO:0000259" key="6">
    <source>
        <dbReference type="SMART" id="SM00363"/>
    </source>
</evidence>
<comment type="subunit">
    <text evidence="5">Associates with stalled 50S ribosomal subunits. Binds to RqcH, 23S rRNA and the P-site tRNA. Does not require RqcH for association with 50S subunits.</text>
</comment>
<dbReference type="Proteomes" id="UP000798488">
    <property type="component" value="Unassembled WGS sequence"/>
</dbReference>
<reference evidence="7" key="1">
    <citation type="submission" date="2016-02" db="EMBL/GenBank/DDBJ databases">
        <title>Draft Genome Sequence of Sporotomaculum syntrophicum Strain FB, a Syntrophic Benzoate Degrader.</title>
        <authorList>
            <person name="Nobu M.K."/>
            <person name="Narihiro T."/>
            <person name="Qiu Y.-L."/>
            <person name="Ohashi A."/>
            <person name="Liu W.-T."/>
            <person name="Yuji S."/>
        </authorList>
    </citation>
    <scope>NUCLEOTIDE SEQUENCE</scope>
    <source>
        <strain evidence="7">FB</strain>
    </source>
</reference>
<organism evidence="7 8">
    <name type="scientific">Sporotomaculum syntrophicum</name>
    <dbReference type="NCBI Taxonomy" id="182264"/>
    <lineage>
        <taxon>Bacteria</taxon>
        <taxon>Bacillati</taxon>
        <taxon>Bacillota</taxon>
        <taxon>Clostridia</taxon>
        <taxon>Eubacteriales</taxon>
        <taxon>Desulfallaceae</taxon>
        <taxon>Sporotomaculum</taxon>
    </lineage>
</organism>
<dbReference type="PIRSF" id="PIRSF038881">
    <property type="entry name" value="RNAbp_HP1423"/>
    <property type="match status" value="1"/>
</dbReference>
<dbReference type="OrthoDB" id="9805210at2"/>
<evidence type="ECO:0000256" key="3">
    <source>
        <dbReference type="ARBA" id="ARBA00022884"/>
    </source>
</evidence>
<evidence type="ECO:0000256" key="4">
    <source>
        <dbReference type="ARBA" id="ARBA00022917"/>
    </source>
</evidence>
<keyword evidence="2 5" id="KW-0699">rRNA-binding</keyword>
<evidence type="ECO:0000313" key="7">
    <source>
        <dbReference type="EMBL" id="KAF1085825.1"/>
    </source>
</evidence>
<dbReference type="GO" id="GO:0043023">
    <property type="term" value="F:ribosomal large subunit binding"/>
    <property type="evidence" value="ECO:0007669"/>
    <property type="project" value="UniProtKB-UniRule"/>
</dbReference>
<keyword evidence="1 5" id="KW-0820">tRNA-binding</keyword>
<comment type="function">
    <text evidence="5">Key component of the ribosome quality control system (RQC), a ribosome-associated complex that mediates the extraction of incompletely synthesized nascent chains from stalled ribosomes and their subsequent degradation. RqcH recruits Ala-charged tRNA, and with RqcP directs the elongation of stalled nascent chains on 50S ribosomal subunits, leading to non-templated C-terminal alanine extensions (Ala tail). The Ala tail promotes nascent chain degradation. RqcP is associated with the translocation-like movement of the peptidyl-tRNA from the A-site into the P-site.</text>
</comment>
<dbReference type="GO" id="GO:0072344">
    <property type="term" value="P:rescue of stalled ribosome"/>
    <property type="evidence" value="ECO:0007669"/>
    <property type="project" value="UniProtKB-UniRule"/>
</dbReference>
<dbReference type="PROSITE" id="PS50889">
    <property type="entry name" value="S4"/>
    <property type="match status" value="1"/>
</dbReference>
<dbReference type="InterPro" id="IPR002942">
    <property type="entry name" value="S4_RNA-bd"/>
</dbReference>
<dbReference type="RefSeq" id="WP_161820989.1">
    <property type="nucleotide sequence ID" value="NZ_LSRS01000002.1"/>
</dbReference>
<evidence type="ECO:0000256" key="2">
    <source>
        <dbReference type="ARBA" id="ARBA00022730"/>
    </source>
</evidence>
<keyword evidence="8" id="KW-1185">Reference proteome</keyword>
<dbReference type="CDD" id="cd00165">
    <property type="entry name" value="S4"/>
    <property type="match status" value="1"/>
</dbReference>
<dbReference type="Pfam" id="PF01479">
    <property type="entry name" value="S4"/>
    <property type="match status" value="1"/>
</dbReference>
<dbReference type="Gene3D" id="3.10.290.10">
    <property type="entry name" value="RNA-binding S4 domain"/>
    <property type="match status" value="1"/>
</dbReference>
<dbReference type="GO" id="GO:0019843">
    <property type="term" value="F:rRNA binding"/>
    <property type="evidence" value="ECO:0007669"/>
    <property type="project" value="UniProtKB-UniRule"/>
</dbReference>
<keyword evidence="3 5" id="KW-0694">RNA-binding</keyword>
<dbReference type="SUPFAM" id="SSF55174">
    <property type="entry name" value="Alpha-L RNA-binding motif"/>
    <property type="match status" value="1"/>
</dbReference>
<comment type="similarity">
    <text evidence="5">Belongs to the RqcP family.</text>
</comment>
<protein>
    <recommendedName>
        <fullName evidence="5">RQC P-site tRNA stabilizing factor</fullName>
        <shortName evidence="5">RqcP</shortName>
    </recommendedName>
    <alternativeName>
        <fullName evidence="5">Ribosome-associated protein quality control protein P</fullName>
    </alternativeName>
</protein>
<name>A0A9D3AWS3_9FIRM</name>
<comment type="caution">
    <text evidence="7">The sequence shown here is derived from an EMBL/GenBank/DDBJ whole genome shotgun (WGS) entry which is preliminary data.</text>
</comment>
<evidence type="ECO:0000256" key="1">
    <source>
        <dbReference type="ARBA" id="ARBA00022555"/>
    </source>
</evidence>
<sequence>MRLDKFLKVSRIIKRRTLAKEACDRQQVKINGRVAKAGAEVRTDDIVEITFGQRRLKFKIVTIRETVPAKQAADLYVVLEDIYLHE</sequence>
<evidence type="ECO:0000313" key="8">
    <source>
        <dbReference type="Proteomes" id="UP000798488"/>
    </source>
</evidence>
<evidence type="ECO:0000256" key="5">
    <source>
        <dbReference type="HAMAP-Rule" id="MF_00871"/>
    </source>
</evidence>
<keyword evidence="4 5" id="KW-0648">Protein biosynthesis</keyword>
<keyword evidence="7" id="KW-0346">Stress response</keyword>